<keyword evidence="8" id="KW-1185">Reference proteome</keyword>
<feature type="transmembrane region" description="Helical" evidence="5">
    <location>
        <begin position="12"/>
        <end position="35"/>
    </location>
</feature>
<dbReference type="AlphaFoldDB" id="A0A7W9M233"/>
<gene>
    <name evidence="7" type="ORF">F4560_004275</name>
</gene>
<protein>
    <submittedName>
        <fullName evidence="7">Putative RDD family membrane protein YckC</fullName>
    </submittedName>
</protein>
<feature type="transmembrane region" description="Helical" evidence="5">
    <location>
        <begin position="106"/>
        <end position="126"/>
    </location>
</feature>
<evidence type="ECO:0000313" key="7">
    <source>
        <dbReference type="EMBL" id="MBB5804507.1"/>
    </source>
</evidence>
<comment type="subcellular location">
    <subcellularLocation>
        <location evidence="1">Membrane</location>
        <topology evidence="1">Multi-pass membrane protein</topology>
    </subcellularLocation>
</comment>
<reference evidence="7 8" key="1">
    <citation type="submission" date="2020-08" db="EMBL/GenBank/DDBJ databases">
        <title>Sequencing the genomes of 1000 actinobacteria strains.</title>
        <authorList>
            <person name="Klenk H.-P."/>
        </authorList>
    </citation>
    <scope>NUCLEOTIDE SEQUENCE [LARGE SCALE GENOMIC DNA]</scope>
    <source>
        <strain evidence="7 8">DSM 45486</strain>
    </source>
</reference>
<keyword evidence="2 5" id="KW-0812">Transmembrane</keyword>
<dbReference type="Pfam" id="PF06271">
    <property type="entry name" value="RDD"/>
    <property type="match status" value="1"/>
</dbReference>
<dbReference type="GO" id="GO:0016020">
    <property type="term" value="C:membrane"/>
    <property type="evidence" value="ECO:0007669"/>
    <property type="project" value="UniProtKB-SubCell"/>
</dbReference>
<name>A0A7W9M233_9PSEU</name>
<dbReference type="EMBL" id="JACHMO010000001">
    <property type="protein sequence ID" value="MBB5804507.1"/>
    <property type="molecule type" value="Genomic_DNA"/>
</dbReference>
<dbReference type="RefSeq" id="WP_184922383.1">
    <property type="nucleotide sequence ID" value="NZ_JACHMO010000001.1"/>
</dbReference>
<feature type="domain" description="RDD" evidence="6">
    <location>
        <begin position="5"/>
        <end position="163"/>
    </location>
</feature>
<evidence type="ECO:0000256" key="5">
    <source>
        <dbReference type="SAM" id="Phobius"/>
    </source>
</evidence>
<proteinExistence type="predicted"/>
<evidence type="ECO:0000313" key="8">
    <source>
        <dbReference type="Proteomes" id="UP000552097"/>
    </source>
</evidence>
<evidence type="ECO:0000256" key="2">
    <source>
        <dbReference type="ARBA" id="ARBA00022692"/>
    </source>
</evidence>
<dbReference type="InterPro" id="IPR010432">
    <property type="entry name" value="RDD"/>
</dbReference>
<sequence>MTGRPFARLLAWLIDWLCVLGWVAVTAVVGVPLYLTGVTAAVGQVGLNVIATVVTVVPVVLWLSVSESSRQATVGKRVRGMKVVDAATGAPVSFARALVRNTLKIGVPWLIGHAAAIAIVGASAEASVPPQVWVLTAVAYVLPLSYVVSLFIGSGRTPYDLAARTVVRQA</sequence>
<evidence type="ECO:0000256" key="3">
    <source>
        <dbReference type="ARBA" id="ARBA00022989"/>
    </source>
</evidence>
<comment type="caution">
    <text evidence="7">The sequence shown here is derived from an EMBL/GenBank/DDBJ whole genome shotgun (WGS) entry which is preliminary data.</text>
</comment>
<organism evidence="7 8">
    <name type="scientific">Saccharothrix ecbatanensis</name>
    <dbReference type="NCBI Taxonomy" id="1105145"/>
    <lineage>
        <taxon>Bacteria</taxon>
        <taxon>Bacillati</taxon>
        <taxon>Actinomycetota</taxon>
        <taxon>Actinomycetes</taxon>
        <taxon>Pseudonocardiales</taxon>
        <taxon>Pseudonocardiaceae</taxon>
        <taxon>Saccharothrix</taxon>
    </lineage>
</organism>
<feature type="transmembrane region" description="Helical" evidence="5">
    <location>
        <begin position="41"/>
        <end position="63"/>
    </location>
</feature>
<keyword evidence="4 5" id="KW-0472">Membrane</keyword>
<feature type="transmembrane region" description="Helical" evidence="5">
    <location>
        <begin position="132"/>
        <end position="152"/>
    </location>
</feature>
<evidence type="ECO:0000259" key="6">
    <source>
        <dbReference type="Pfam" id="PF06271"/>
    </source>
</evidence>
<evidence type="ECO:0000256" key="4">
    <source>
        <dbReference type="ARBA" id="ARBA00023136"/>
    </source>
</evidence>
<evidence type="ECO:0000256" key="1">
    <source>
        <dbReference type="ARBA" id="ARBA00004141"/>
    </source>
</evidence>
<dbReference type="Proteomes" id="UP000552097">
    <property type="component" value="Unassembled WGS sequence"/>
</dbReference>
<keyword evidence="3 5" id="KW-1133">Transmembrane helix</keyword>
<accession>A0A7W9M233</accession>